<sequence length="79" mass="8429">MASGNPENPGFGHVTDHAAQLGSGRVIRQSLRLEELSRMVPVSPGTSKISGIYGFRNSGKSWMTKGAAKRRSRGGSPME</sequence>
<dbReference type="EMBL" id="JAKKPZ010000010">
    <property type="protein sequence ID" value="KAI1716397.1"/>
    <property type="molecule type" value="Genomic_DNA"/>
</dbReference>
<feature type="region of interest" description="Disordered" evidence="1">
    <location>
        <begin position="1"/>
        <end position="22"/>
    </location>
</feature>
<proteinExistence type="predicted"/>
<dbReference type="AlphaFoldDB" id="A0AAD4N690"/>
<keyword evidence="3" id="KW-1185">Reference proteome</keyword>
<gene>
    <name evidence="2" type="ORF">DdX_07447</name>
</gene>
<comment type="caution">
    <text evidence="2">The sequence shown here is derived from an EMBL/GenBank/DDBJ whole genome shotgun (WGS) entry which is preliminary data.</text>
</comment>
<accession>A0AAD4N690</accession>
<evidence type="ECO:0000313" key="3">
    <source>
        <dbReference type="Proteomes" id="UP001201812"/>
    </source>
</evidence>
<organism evidence="2 3">
    <name type="scientific">Ditylenchus destructor</name>
    <dbReference type="NCBI Taxonomy" id="166010"/>
    <lineage>
        <taxon>Eukaryota</taxon>
        <taxon>Metazoa</taxon>
        <taxon>Ecdysozoa</taxon>
        <taxon>Nematoda</taxon>
        <taxon>Chromadorea</taxon>
        <taxon>Rhabditida</taxon>
        <taxon>Tylenchina</taxon>
        <taxon>Tylenchomorpha</taxon>
        <taxon>Sphaerularioidea</taxon>
        <taxon>Anguinidae</taxon>
        <taxon>Anguininae</taxon>
        <taxon>Ditylenchus</taxon>
    </lineage>
</organism>
<name>A0AAD4N690_9BILA</name>
<reference evidence="2" key="1">
    <citation type="submission" date="2022-01" db="EMBL/GenBank/DDBJ databases">
        <title>Genome Sequence Resource for Two Populations of Ditylenchus destructor, the Migratory Endoparasitic Phytonematode.</title>
        <authorList>
            <person name="Zhang H."/>
            <person name="Lin R."/>
            <person name="Xie B."/>
        </authorList>
    </citation>
    <scope>NUCLEOTIDE SEQUENCE</scope>
    <source>
        <strain evidence="2">BazhouSP</strain>
    </source>
</reference>
<dbReference type="Proteomes" id="UP001201812">
    <property type="component" value="Unassembled WGS sequence"/>
</dbReference>
<evidence type="ECO:0000256" key="1">
    <source>
        <dbReference type="SAM" id="MobiDB-lite"/>
    </source>
</evidence>
<protein>
    <submittedName>
        <fullName evidence="2">Uncharacterized protein</fullName>
    </submittedName>
</protein>
<evidence type="ECO:0000313" key="2">
    <source>
        <dbReference type="EMBL" id="KAI1716397.1"/>
    </source>
</evidence>